<keyword evidence="2" id="KW-0378">Hydrolase</keyword>
<keyword evidence="2" id="KW-0547">Nucleotide-binding</keyword>
<accession>A0A9P6UCM7</accession>
<proteinExistence type="predicted"/>
<organism evidence="2 3">
    <name type="scientific">Linnemannia gamsii</name>
    <dbReference type="NCBI Taxonomy" id="64522"/>
    <lineage>
        <taxon>Eukaryota</taxon>
        <taxon>Fungi</taxon>
        <taxon>Fungi incertae sedis</taxon>
        <taxon>Mucoromycota</taxon>
        <taxon>Mortierellomycotina</taxon>
        <taxon>Mortierellomycetes</taxon>
        <taxon>Mortierellales</taxon>
        <taxon>Mortierellaceae</taxon>
        <taxon>Linnemannia</taxon>
    </lineage>
</organism>
<keyword evidence="2" id="KW-0347">Helicase</keyword>
<dbReference type="OrthoDB" id="10253254at2759"/>
<keyword evidence="3" id="KW-1185">Reference proteome</keyword>
<dbReference type="AlphaFoldDB" id="A0A9P6UCM7"/>
<sequence length="165" mass="18548">MDQVAIRRDLVGAVEANYSKKAKTVPYVTMWSKESVYIHPSSGLFGFSMDKAPAMVVYQDLQRTVKAVEIESKPSKIYLKGLTVVDPKWMATLANGTGLVRASKERIIKIDDKTQKAITDITYGPHYWPLPPIGIWQRREGARLVPMSKAEVTAKKVQISRKANR</sequence>
<evidence type="ECO:0000313" key="2">
    <source>
        <dbReference type="EMBL" id="KAG0273160.1"/>
    </source>
</evidence>
<protein>
    <submittedName>
        <fullName evidence="2">ATP-dependent RNA helicase DHR1</fullName>
    </submittedName>
</protein>
<comment type="caution">
    <text evidence="2">The sequence shown here is derived from an EMBL/GenBank/DDBJ whole genome shotgun (WGS) entry which is preliminary data.</text>
</comment>
<dbReference type="EMBL" id="JAAAIN010005747">
    <property type="protein sequence ID" value="KAG0273160.1"/>
    <property type="molecule type" value="Genomic_DNA"/>
</dbReference>
<dbReference type="InterPro" id="IPR011709">
    <property type="entry name" value="DEAD-box_helicase_OB_fold"/>
</dbReference>
<evidence type="ECO:0000313" key="3">
    <source>
        <dbReference type="Proteomes" id="UP000823405"/>
    </source>
</evidence>
<dbReference type="Proteomes" id="UP000823405">
    <property type="component" value="Unassembled WGS sequence"/>
</dbReference>
<reference evidence="2" key="1">
    <citation type="journal article" date="2020" name="Fungal Divers.">
        <title>Resolving the Mortierellaceae phylogeny through synthesis of multi-gene phylogenetics and phylogenomics.</title>
        <authorList>
            <person name="Vandepol N."/>
            <person name="Liber J."/>
            <person name="Desiro A."/>
            <person name="Na H."/>
            <person name="Kennedy M."/>
            <person name="Barry K."/>
            <person name="Grigoriev I.V."/>
            <person name="Miller A.N."/>
            <person name="O'Donnell K."/>
            <person name="Stajich J.E."/>
            <person name="Bonito G."/>
        </authorList>
    </citation>
    <scope>NUCLEOTIDE SEQUENCE</scope>
    <source>
        <strain evidence="2">NVP60</strain>
    </source>
</reference>
<gene>
    <name evidence="2" type="primary">ECM16_2</name>
    <name evidence="2" type="ORF">BGZ97_010783</name>
</gene>
<name>A0A9P6UCM7_9FUNG</name>
<dbReference type="GO" id="GO:0004386">
    <property type="term" value="F:helicase activity"/>
    <property type="evidence" value="ECO:0007669"/>
    <property type="project" value="UniProtKB-KW"/>
</dbReference>
<feature type="domain" description="DEAD-box helicase OB fold" evidence="1">
    <location>
        <begin position="3"/>
        <end position="94"/>
    </location>
</feature>
<dbReference type="Pfam" id="PF07717">
    <property type="entry name" value="OB_NTP_bind"/>
    <property type="match status" value="1"/>
</dbReference>
<evidence type="ECO:0000259" key="1">
    <source>
        <dbReference type="Pfam" id="PF07717"/>
    </source>
</evidence>
<keyword evidence="2" id="KW-0067">ATP-binding</keyword>